<dbReference type="GeneID" id="106159270"/>
<evidence type="ECO:0000256" key="2">
    <source>
        <dbReference type="SAM" id="MobiDB-lite"/>
    </source>
</evidence>
<dbReference type="KEGG" id="lak:106159270"/>
<dbReference type="PANTHER" id="PTHR22932">
    <property type="entry name" value="TELOMERASE-BINDING PROTEIN P23 HSP90 CO-CHAPERONE"/>
    <property type="match status" value="1"/>
</dbReference>
<dbReference type="GO" id="GO:0006457">
    <property type="term" value="P:protein folding"/>
    <property type="evidence" value="ECO:0007669"/>
    <property type="project" value="TreeGrafter"/>
</dbReference>
<proteinExistence type="inferred from homology"/>
<dbReference type="STRING" id="7574.A0A1S3HY61"/>
<dbReference type="OrthoDB" id="1564555at2759"/>
<dbReference type="GO" id="GO:0051087">
    <property type="term" value="F:protein-folding chaperone binding"/>
    <property type="evidence" value="ECO:0007669"/>
    <property type="project" value="TreeGrafter"/>
</dbReference>
<dbReference type="InParanoid" id="A0A1S3HY61"/>
<dbReference type="OMA" id="EEGPYWP"/>
<keyword evidence="4" id="KW-1185">Reference proteome</keyword>
<dbReference type="CDD" id="cd06465">
    <property type="entry name" value="p23_hB-ind1_like"/>
    <property type="match status" value="1"/>
</dbReference>
<reference evidence="5" key="1">
    <citation type="submission" date="2025-08" db="UniProtKB">
        <authorList>
            <consortium name="RefSeq"/>
        </authorList>
    </citation>
    <scope>IDENTIFICATION</scope>
    <source>
        <tissue evidence="5">Gonads</tissue>
    </source>
</reference>
<dbReference type="InterPro" id="IPR007052">
    <property type="entry name" value="CS_dom"/>
</dbReference>
<dbReference type="FunFam" id="2.60.40.790:FF:000013">
    <property type="entry name" value="Very-long-chain (3R)-3-hydroxyacyl-CoA dehydratase"/>
    <property type="match status" value="1"/>
</dbReference>
<accession>A0A1S3HY61</accession>
<dbReference type="GO" id="GO:0051879">
    <property type="term" value="F:Hsp90 protein binding"/>
    <property type="evidence" value="ECO:0007669"/>
    <property type="project" value="InterPro"/>
</dbReference>
<evidence type="ECO:0000313" key="5">
    <source>
        <dbReference type="RefSeq" id="XP_013390948.1"/>
    </source>
</evidence>
<feature type="compositionally biased region" description="Acidic residues" evidence="2">
    <location>
        <begin position="156"/>
        <end position="172"/>
    </location>
</feature>
<dbReference type="PANTHER" id="PTHR22932:SF1">
    <property type="entry name" value="CO-CHAPERONE PROTEIN DAF-41"/>
    <property type="match status" value="1"/>
</dbReference>
<feature type="domain" description="CS" evidence="3">
    <location>
        <begin position="7"/>
        <end position="98"/>
    </location>
</feature>
<dbReference type="Pfam" id="PF04969">
    <property type="entry name" value="CS"/>
    <property type="match status" value="1"/>
</dbReference>
<dbReference type="SUPFAM" id="SSF49764">
    <property type="entry name" value="HSP20-like chaperones"/>
    <property type="match status" value="1"/>
</dbReference>
<comment type="similarity">
    <text evidence="1">Belongs to the p23/wos2 family.</text>
</comment>
<protein>
    <submittedName>
        <fullName evidence="5">Prostaglandin E synthase 3</fullName>
    </submittedName>
</protein>
<dbReference type="InterPro" id="IPR008978">
    <property type="entry name" value="HSP20-like_chaperone"/>
</dbReference>
<feature type="region of interest" description="Disordered" evidence="2">
    <location>
        <begin position="134"/>
        <end position="172"/>
    </location>
</feature>
<dbReference type="GO" id="GO:0005829">
    <property type="term" value="C:cytosol"/>
    <property type="evidence" value="ECO:0007669"/>
    <property type="project" value="TreeGrafter"/>
</dbReference>
<dbReference type="GO" id="GO:0005634">
    <property type="term" value="C:nucleus"/>
    <property type="evidence" value="ECO:0007669"/>
    <property type="project" value="TreeGrafter"/>
</dbReference>
<dbReference type="AlphaFoldDB" id="A0A1S3HY61"/>
<sequence>MAGTNGKLHPEVMWAQRDDKLFLTINLADVRKKDAKIELKEDKLIFSGNGGPEKHDYEAEIEFYAAVKPEESKYTVQARNIPMVIKKKESGPYWPRLIKNKQKVHWLKTDFAKWKDEDDSDIDDKEDMNFEEMMSQMGGFKGGSGMQDLEGMEASPENEEEDSDDEELPDLE</sequence>
<organism evidence="4 5">
    <name type="scientific">Lingula anatina</name>
    <name type="common">Brachiopod</name>
    <name type="synonym">Lingula unguis</name>
    <dbReference type="NCBI Taxonomy" id="7574"/>
    <lineage>
        <taxon>Eukaryota</taxon>
        <taxon>Metazoa</taxon>
        <taxon>Spiralia</taxon>
        <taxon>Lophotrochozoa</taxon>
        <taxon>Brachiopoda</taxon>
        <taxon>Linguliformea</taxon>
        <taxon>Lingulata</taxon>
        <taxon>Lingulida</taxon>
        <taxon>Linguloidea</taxon>
        <taxon>Lingulidae</taxon>
        <taxon>Lingula</taxon>
    </lineage>
</organism>
<evidence type="ECO:0000259" key="3">
    <source>
        <dbReference type="PROSITE" id="PS51203"/>
    </source>
</evidence>
<dbReference type="RefSeq" id="XP_013390948.1">
    <property type="nucleotide sequence ID" value="XM_013535494.1"/>
</dbReference>
<name>A0A1S3HY61_LINAN</name>
<dbReference type="FunCoup" id="A0A1S3HY61">
    <property type="interactions" value="2943"/>
</dbReference>
<evidence type="ECO:0000313" key="4">
    <source>
        <dbReference type="Proteomes" id="UP000085678"/>
    </source>
</evidence>
<dbReference type="GO" id="GO:0051131">
    <property type="term" value="P:chaperone-mediated protein complex assembly"/>
    <property type="evidence" value="ECO:0007669"/>
    <property type="project" value="TreeGrafter"/>
</dbReference>
<gene>
    <name evidence="5" type="primary">LOC106159270</name>
</gene>
<evidence type="ECO:0000256" key="1">
    <source>
        <dbReference type="ARBA" id="ARBA00025733"/>
    </source>
</evidence>
<dbReference type="Proteomes" id="UP000085678">
    <property type="component" value="Unplaced"/>
</dbReference>
<dbReference type="PROSITE" id="PS51203">
    <property type="entry name" value="CS"/>
    <property type="match status" value="1"/>
</dbReference>
<dbReference type="InterPro" id="IPR045250">
    <property type="entry name" value="p23-like"/>
</dbReference>
<dbReference type="Gene3D" id="2.60.40.790">
    <property type="match status" value="1"/>
</dbReference>